<evidence type="ECO:0000256" key="8">
    <source>
        <dbReference type="ARBA" id="ARBA00022942"/>
    </source>
</evidence>
<evidence type="ECO:0000256" key="2">
    <source>
        <dbReference type="ARBA" id="ARBA00004496"/>
    </source>
</evidence>
<feature type="region of interest" description="Disordered" evidence="11">
    <location>
        <begin position="173"/>
        <end position="235"/>
    </location>
</feature>
<comment type="similarity">
    <text evidence="3">Belongs to the proteasome inhibitor PI31 family.</text>
</comment>
<sequence length="352" mass="37021">MANILDASALISSIPNLLPSSRKNLQTAQDALSVLSHSILSALSFRLVAIDDSSPTSNATANVLPELWNKNGPGNYTFRYKHEQSSLEFIVKVSKLGSRTVINAIAAETDKATSLDISTNDFTSPSAFPHDVAASETPLIHCFISSNRVSDFVSQFKLKITQKLVPGLRKDGYTEVESESTTSASQERANNPSSSSSATARIPRYNPEEEFPLHFPRNPLQIGRSDLDPSPGGSFQPLFPPSGGGGLGGFGGDGMFVGPNHPIFGGQGGIRSPGERGPWGGDGFLPPMGAPPGARFDPVGPGFGPGPGGVGLGPFPGPQRPRNLPGQGDPDNDEFMPPGLGDMPPGARDMFM</sequence>
<dbReference type="EMBL" id="JAACJN010000001">
    <property type="protein sequence ID" value="KAF5393687.1"/>
    <property type="molecule type" value="Genomic_DNA"/>
</dbReference>
<dbReference type="AlphaFoldDB" id="A0A8H5I205"/>
<feature type="region of interest" description="Disordered" evidence="11">
    <location>
        <begin position="301"/>
        <end position="352"/>
    </location>
</feature>
<evidence type="ECO:0008006" key="16">
    <source>
        <dbReference type="Google" id="ProtNLM"/>
    </source>
</evidence>
<dbReference type="GO" id="GO:0070628">
    <property type="term" value="F:proteasome binding"/>
    <property type="evidence" value="ECO:0007669"/>
    <property type="project" value="InterPro"/>
</dbReference>
<dbReference type="Gene3D" id="3.40.1000.30">
    <property type="match status" value="1"/>
</dbReference>
<keyword evidence="6" id="KW-0597">Phosphoprotein</keyword>
<dbReference type="Pfam" id="PF11566">
    <property type="entry name" value="PI31_Prot_N"/>
    <property type="match status" value="1"/>
</dbReference>
<keyword evidence="4" id="KW-0488">Methylation</keyword>
<keyword evidence="7" id="KW-0256">Endoplasmic reticulum</keyword>
<feature type="domain" description="PI31 proteasome regulator N-terminal" evidence="13">
    <location>
        <begin position="22"/>
        <end position="171"/>
    </location>
</feature>
<feature type="compositionally biased region" description="Gly residues" evidence="11">
    <location>
        <begin position="301"/>
        <end position="314"/>
    </location>
</feature>
<keyword evidence="8" id="KW-0647">Proteasome</keyword>
<organism evidence="14 15">
    <name type="scientific">Collybiopsis confluens</name>
    <dbReference type="NCBI Taxonomy" id="2823264"/>
    <lineage>
        <taxon>Eukaryota</taxon>
        <taxon>Fungi</taxon>
        <taxon>Dikarya</taxon>
        <taxon>Basidiomycota</taxon>
        <taxon>Agaricomycotina</taxon>
        <taxon>Agaricomycetes</taxon>
        <taxon>Agaricomycetidae</taxon>
        <taxon>Agaricales</taxon>
        <taxon>Marasmiineae</taxon>
        <taxon>Omphalotaceae</taxon>
        <taxon>Collybiopsis</taxon>
    </lineage>
</organism>
<comment type="subcellular location">
    <subcellularLocation>
        <location evidence="2">Cytoplasm</location>
    </subcellularLocation>
    <subcellularLocation>
        <location evidence="1">Endoplasmic reticulum</location>
    </subcellularLocation>
</comment>
<dbReference type="GO" id="GO:0005783">
    <property type="term" value="C:endoplasmic reticulum"/>
    <property type="evidence" value="ECO:0007669"/>
    <property type="project" value="UniProtKB-SubCell"/>
</dbReference>
<dbReference type="InterPro" id="IPR021625">
    <property type="entry name" value="PI31_Prot_N"/>
</dbReference>
<evidence type="ECO:0000256" key="3">
    <source>
        <dbReference type="ARBA" id="ARBA00006405"/>
    </source>
</evidence>
<evidence type="ECO:0000256" key="7">
    <source>
        <dbReference type="ARBA" id="ARBA00022824"/>
    </source>
</evidence>
<dbReference type="Proteomes" id="UP000518752">
    <property type="component" value="Unassembled WGS sequence"/>
</dbReference>
<keyword evidence="15" id="KW-1185">Reference proteome</keyword>
<evidence type="ECO:0000256" key="5">
    <source>
        <dbReference type="ARBA" id="ARBA00022490"/>
    </source>
</evidence>
<evidence type="ECO:0000256" key="6">
    <source>
        <dbReference type="ARBA" id="ARBA00022553"/>
    </source>
</evidence>
<dbReference type="OrthoDB" id="68090at2759"/>
<comment type="function">
    <text evidence="10">Plays an important role in control of proteasome function. Inhibits the hydrolysis of protein and peptide substrates by the 20S proteasome. Also inhibits the activation of the proteasome by the proteasome regulatory proteins PA700 and PA28.</text>
</comment>
<reference evidence="14 15" key="1">
    <citation type="journal article" date="2020" name="ISME J.">
        <title>Uncovering the hidden diversity of litter-decomposition mechanisms in mushroom-forming fungi.</title>
        <authorList>
            <person name="Floudas D."/>
            <person name="Bentzer J."/>
            <person name="Ahren D."/>
            <person name="Johansson T."/>
            <person name="Persson P."/>
            <person name="Tunlid A."/>
        </authorList>
    </citation>
    <scope>NUCLEOTIDE SEQUENCE [LARGE SCALE GENOMIC DNA]</scope>
    <source>
        <strain evidence="14 15">CBS 406.79</strain>
    </source>
</reference>
<evidence type="ECO:0000313" key="14">
    <source>
        <dbReference type="EMBL" id="KAF5393687.1"/>
    </source>
</evidence>
<dbReference type="PANTHER" id="PTHR13266:SF1">
    <property type="entry name" value="PROTEASOME INHIBITOR PI31 SUBUNIT"/>
    <property type="match status" value="1"/>
</dbReference>
<dbReference type="GO" id="GO:0043161">
    <property type="term" value="P:proteasome-mediated ubiquitin-dependent protein catabolic process"/>
    <property type="evidence" value="ECO:0007669"/>
    <property type="project" value="InterPro"/>
</dbReference>
<keyword evidence="5" id="KW-0963">Cytoplasm</keyword>
<dbReference type="Pfam" id="PF08577">
    <property type="entry name" value="PI31_Prot_C"/>
    <property type="match status" value="1"/>
</dbReference>
<dbReference type="GO" id="GO:0004866">
    <property type="term" value="F:endopeptidase inhibitor activity"/>
    <property type="evidence" value="ECO:0007669"/>
    <property type="project" value="InterPro"/>
</dbReference>
<dbReference type="GO" id="GO:0000502">
    <property type="term" value="C:proteasome complex"/>
    <property type="evidence" value="ECO:0007669"/>
    <property type="project" value="UniProtKB-KW"/>
</dbReference>
<keyword evidence="9" id="KW-0007">Acetylation</keyword>
<protein>
    <recommendedName>
        <fullName evidence="16">Proteasome inhibitor PI31 subunit</fullName>
    </recommendedName>
</protein>
<evidence type="ECO:0000256" key="1">
    <source>
        <dbReference type="ARBA" id="ARBA00004240"/>
    </source>
</evidence>
<feature type="domain" description="PI31 proteasome regulator C-terminal" evidence="12">
    <location>
        <begin position="222"/>
        <end position="301"/>
    </location>
</feature>
<gene>
    <name evidence="14" type="ORF">D9757_000139</name>
</gene>
<evidence type="ECO:0000259" key="12">
    <source>
        <dbReference type="Pfam" id="PF08577"/>
    </source>
</evidence>
<accession>A0A8H5I205</accession>
<evidence type="ECO:0000256" key="4">
    <source>
        <dbReference type="ARBA" id="ARBA00022481"/>
    </source>
</evidence>
<proteinExistence type="inferred from homology"/>
<evidence type="ECO:0000256" key="11">
    <source>
        <dbReference type="SAM" id="MobiDB-lite"/>
    </source>
</evidence>
<evidence type="ECO:0000256" key="9">
    <source>
        <dbReference type="ARBA" id="ARBA00022990"/>
    </source>
</evidence>
<dbReference type="InterPro" id="IPR013886">
    <property type="entry name" value="PI31_Prot_C"/>
</dbReference>
<dbReference type="PANTHER" id="PTHR13266">
    <property type="entry name" value="PROTEASOME INHIBITOR"/>
    <property type="match status" value="1"/>
</dbReference>
<evidence type="ECO:0000259" key="13">
    <source>
        <dbReference type="Pfam" id="PF11566"/>
    </source>
</evidence>
<dbReference type="InterPro" id="IPR045128">
    <property type="entry name" value="PI31-like"/>
</dbReference>
<evidence type="ECO:0000256" key="10">
    <source>
        <dbReference type="ARBA" id="ARBA00024805"/>
    </source>
</evidence>
<comment type="caution">
    <text evidence="14">The sequence shown here is derived from an EMBL/GenBank/DDBJ whole genome shotgun (WGS) entry which is preliminary data.</text>
</comment>
<name>A0A8H5I205_9AGAR</name>
<evidence type="ECO:0000313" key="15">
    <source>
        <dbReference type="Proteomes" id="UP000518752"/>
    </source>
</evidence>